<protein>
    <submittedName>
        <fullName evidence="1">Uncharacterized protein</fullName>
    </submittedName>
</protein>
<sequence length="301" mass="33552">MHIPPAPNRHPVLSSLHPNDTLSTFPRYIFAILLSYYKYKVELVVADDEHAERKSPNELAKLSIVQLEISRTEAQGHAHGLHMGLNFDMGDEALNRFRMPPVSAERERVGGMLRNDVELPKAKCSARSAVHLSRIVGADEEDFDLQAGQAGNQVPWILSISEFYTTNTLVIFRTLKPAATVWTISHSALDDYPFEVLLSVTEQQRAEANGALVQLLAETLEAWEPHLGKTGQQRTRQEGTLHPQPCLLGRVAGRSLDYTTLPFSLLRVGQPVGSKLQLDVRRALYKADEKPRVKALHAGLD</sequence>
<gene>
    <name evidence="1" type="ORF">FIBSPDRAFT_900812</name>
</gene>
<accession>A0A165XYE1</accession>
<dbReference type="AlphaFoldDB" id="A0A165XYE1"/>
<name>A0A165XYE1_9AGAM</name>
<evidence type="ECO:0000313" key="1">
    <source>
        <dbReference type="EMBL" id="KZP09021.1"/>
    </source>
</evidence>
<proteinExistence type="predicted"/>
<organism evidence="1">
    <name type="scientific">Athelia psychrophila</name>
    <dbReference type="NCBI Taxonomy" id="1759441"/>
    <lineage>
        <taxon>Eukaryota</taxon>
        <taxon>Fungi</taxon>
        <taxon>Dikarya</taxon>
        <taxon>Basidiomycota</taxon>
        <taxon>Agaricomycotina</taxon>
        <taxon>Agaricomycetes</taxon>
        <taxon>Agaricomycetidae</taxon>
        <taxon>Atheliales</taxon>
        <taxon>Atheliaceae</taxon>
        <taxon>Athelia</taxon>
    </lineage>
</organism>
<reference evidence="1" key="1">
    <citation type="journal article" date="2016" name="Mol. Biol. Evol.">
        <title>Comparative Genomics of Early-Diverging Mushroom-Forming Fungi Provides Insights into the Origins of Lignocellulose Decay Capabilities.</title>
        <authorList>
            <person name="Nagy L.G."/>
            <person name="Riley R."/>
            <person name="Tritt A."/>
            <person name="Adam C."/>
            <person name="Daum C."/>
            <person name="Floudas D."/>
            <person name="Sun H."/>
            <person name="Yadav J.S."/>
            <person name="Pangilinan J."/>
            <person name="Larsson K.H."/>
            <person name="Matsuura K."/>
            <person name="Barry K."/>
            <person name="Labutti K."/>
            <person name="Kuo R."/>
            <person name="Ohm R.A."/>
            <person name="Bhattacharya S.S."/>
            <person name="Shirouzu T."/>
            <person name="Yoshinaga Y."/>
            <person name="Martin F.M."/>
            <person name="Grigoriev I.V."/>
            <person name="Hibbett D.S."/>
        </authorList>
    </citation>
    <scope>NUCLEOTIDE SEQUENCE [LARGE SCALE GENOMIC DNA]</scope>
    <source>
        <strain evidence="1">CBS 109695</strain>
    </source>
</reference>
<dbReference type="EMBL" id="KV417709">
    <property type="protein sequence ID" value="KZP09021.1"/>
    <property type="molecule type" value="Genomic_DNA"/>
</dbReference>